<keyword evidence="10" id="KW-1185">Reference proteome</keyword>
<dbReference type="SUPFAM" id="SSF53335">
    <property type="entry name" value="S-adenosyl-L-methionine-dependent methyltransferases"/>
    <property type="match status" value="1"/>
</dbReference>
<gene>
    <name evidence="9" type="ORF">ADEAN_000153300</name>
</gene>
<proteinExistence type="predicted"/>
<dbReference type="EMBL" id="LR877147">
    <property type="protein sequence ID" value="CAD2214089.1"/>
    <property type="molecule type" value="Genomic_DNA"/>
</dbReference>
<evidence type="ECO:0000256" key="4">
    <source>
        <dbReference type="ARBA" id="ARBA00022691"/>
    </source>
</evidence>
<keyword evidence="6" id="KW-0507">mRNA processing</keyword>
<dbReference type="Gene3D" id="3.40.50.150">
    <property type="entry name" value="Vaccinia Virus protein VP39"/>
    <property type="match status" value="1"/>
</dbReference>
<dbReference type="PROSITE" id="PS51562">
    <property type="entry name" value="RNA_CAP0_MT"/>
    <property type="match status" value="1"/>
</dbReference>
<dbReference type="Pfam" id="PF03291">
    <property type="entry name" value="mRNA_G-N7_MeTrfase"/>
    <property type="match status" value="1"/>
</dbReference>
<dbReference type="PANTHER" id="PTHR12189">
    <property type="entry name" value="MRNA GUANINE-7- METHYLTRANSFERASE"/>
    <property type="match status" value="1"/>
</dbReference>
<dbReference type="VEuPathDB" id="TriTrypDB:ADEAN_000153300"/>
<keyword evidence="3" id="KW-0808">Transferase</keyword>
<dbReference type="OrthoDB" id="10248867at2759"/>
<evidence type="ECO:0000256" key="7">
    <source>
        <dbReference type="ARBA" id="ARBA00044712"/>
    </source>
</evidence>
<accession>S9URZ3</accession>
<dbReference type="Proteomes" id="UP000515908">
    <property type="component" value="Chromosome 03"/>
</dbReference>
<dbReference type="GO" id="GO:0005634">
    <property type="term" value="C:nucleus"/>
    <property type="evidence" value="ECO:0007669"/>
    <property type="project" value="TreeGrafter"/>
</dbReference>
<comment type="catalytic activity">
    <reaction evidence="7">
        <text>a 5'-end (5'-triphosphoguanosine)-ribonucleoside in mRNA + S-adenosyl-L-methionine = a 5'-end (N(7)-methyl 5'-triphosphoguanosine)-ribonucleoside in mRNA + S-adenosyl-L-homocysteine</text>
        <dbReference type="Rhea" id="RHEA:67008"/>
        <dbReference type="Rhea" id="RHEA-COMP:17166"/>
        <dbReference type="Rhea" id="RHEA-COMP:17167"/>
        <dbReference type="ChEBI" id="CHEBI:57856"/>
        <dbReference type="ChEBI" id="CHEBI:59789"/>
        <dbReference type="ChEBI" id="CHEBI:156461"/>
        <dbReference type="ChEBI" id="CHEBI:167617"/>
        <dbReference type="EC" id="2.1.1.56"/>
    </reaction>
</comment>
<evidence type="ECO:0000256" key="2">
    <source>
        <dbReference type="ARBA" id="ARBA00022603"/>
    </source>
</evidence>
<evidence type="ECO:0000313" key="9">
    <source>
        <dbReference type="EMBL" id="CAD2214089.1"/>
    </source>
</evidence>
<evidence type="ECO:0000256" key="5">
    <source>
        <dbReference type="ARBA" id="ARBA00022884"/>
    </source>
</evidence>
<dbReference type="GO" id="GO:0004482">
    <property type="term" value="F:mRNA 5'-cap (guanine-N7-)-methyltransferase activity"/>
    <property type="evidence" value="ECO:0007669"/>
    <property type="project" value="UniProtKB-EC"/>
</dbReference>
<evidence type="ECO:0000256" key="1">
    <source>
        <dbReference type="ARBA" id="ARBA00011926"/>
    </source>
</evidence>
<feature type="domain" description="MRNA cap 0 methyltransferase" evidence="8">
    <location>
        <begin position="20"/>
        <end position="307"/>
    </location>
</feature>
<dbReference type="InterPro" id="IPR004971">
    <property type="entry name" value="mRNA_G-N7_MeTrfase_dom"/>
</dbReference>
<reference evidence="9 10" key="1">
    <citation type="submission" date="2020-08" db="EMBL/GenBank/DDBJ databases">
        <authorList>
            <person name="Newling K."/>
            <person name="Davey J."/>
            <person name="Forrester S."/>
        </authorList>
    </citation>
    <scope>NUCLEOTIDE SEQUENCE [LARGE SCALE GENOMIC DNA]</scope>
    <source>
        <strain evidence="10">Crithidia deanei Carvalho (ATCC PRA-265)</strain>
    </source>
</reference>
<name>S9URZ3_9TRYP</name>
<keyword evidence="4" id="KW-0949">S-adenosyl-L-methionine</keyword>
<organism evidence="9 10">
    <name type="scientific">Angomonas deanei</name>
    <dbReference type="NCBI Taxonomy" id="59799"/>
    <lineage>
        <taxon>Eukaryota</taxon>
        <taxon>Discoba</taxon>
        <taxon>Euglenozoa</taxon>
        <taxon>Kinetoplastea</taxon>
        <taxon>Metakinetoplastina</taxon>
        <taxon>Trypanosomatida</taxon>
        <taxon>Trypanosomatidae</taxon>
        <taxon>Strigomonadinae</taxon>
        <taxon>Angomonas</taxon>
    </lineage>
</organism>
<keyword evidence="6" id="KW-0506">mRNA capping</keyword>
<evidence type="ECO:0000259" key="8">
    <source>
        <dbReference type="PROSITE" id="PS51562"/>
    </source>
</evidence>
<dbReference type="GO" id="GO:0003723">
    <property type="term" value="F:RNA binding"/>
    <property type="evidence" value="ECO:0007669"/>
    <property type="project" value="UniProtKB-KW"/>
</dbReference>
<sequence>MEAQVSYDAVAKERDGDLSSGTVPFRHFNNYVKKCLIQYCLDATREAEPRRTFAVLDLASGRGGDLGKWLFMQSPPLGEKIATHDAVVKTNHYDGFDISPESVQEARRRFESFPNKTCTATFTVADCFAEEFLVGTLPSQPNFGRYSVVSIQFAIHYACKTTKQIDDLLLAVRNSLVSGGILIATTVDPHELSRRVRSDSLNSSLFQISLDQPPEWSTEDGTLLKTGTSYHFRLQGFVDCTEYVVPLSYITQQIGSLGFREYTPMSASFNHFLEQYKKDRKKNKGLVLTSEEEELSTLYRTMCFVKE</sequence>
<dbReference type="AlphaFoldDB" id="S9URZ3"/>
<dbReference type="EC" id="2.1.1.56" evidence="1"/>
<protein>
    <recommendedName>
        <fullName evidence="1">mRNA (guanine-N(7))-methyltransferase</fullName>
        <ecNumber evidence="1">2.1.1.56</ecNumber>
    </recommendedName>
</protein>
<evidence type="ECO:0000256" key="6">
    <source>
        <dbReference type="ARBA" id="ARBA00023042"/>
    </source>
</evidence>
<dbReference type="InterPro" id="IPR029063">
    <property type="entry name" value="SAM-dependent_MTases_sf"/>
</dbReference>
<dbReference type="PANTHER" id="PTHR12189:SF1">
    <property type="entry name" value="MRNA (GUANINE-N(7))-METHYLTRANSFERASE"/>
    <property type="match status" value="1"/>
</dbReference>
<evidence type="ECO:0000313" key="10">
    <source>
        <dbReference type="Proteomes" id="UP000515908"/>
    </source>
</evidence>
<keyword evidence="2" id="KW-0489">Methyltransferase</keyword>
<keyword evidence="5" id="KW-0694">RNA-binding</keyword>
<dbReference type="InterPro" id="IPR039753">
    <property type="entry name" value="RG7MT1"/>
</dbReference>
<evidence type="ECO:0000256" key="3">
    <source>
        <dbReference type="ARBA" id="ARBA00022679"/>
    </source>
</evidence>